<name>A0ACC0TMM7_POPTR</name>
<keyword evidence="2" id="KW-1185">Reference proteome</keyword>
<evidence type="ECO:0000313" key="2">
    <source>
        <dbReference type="Proteomes" id="UP000006729"/>
    </source>
</evidence>
<proteinExistence type="predicted"/>
<comment type="caution">
    <text evidence="1">The sequence shown here is derived from an EMBL/GenBank/DDBJ whole genome shotgun (WGS) entry which is preliminary data.</text>
</comment>
<accession>A0ACC0TMM7</accession>
<evidence type="ECO:0000313" key="1">
    <source>
        <dbReference type="EMBL" id="KAI9402847.1"/>
    </source>
</evidence>
<reference evidence="1 2" key="1">
    <citation type="journal article" date="2006" name="Science">
        <title>The genome of black cottonwood, Populus trichocarpa (Torr. &amp; Gray).</title>
        <authorList>
            <person name="Tuskan G.A."/>
            <person name="Difazio S."/>
            <person name="Jansson S."/>
            <person name="Bohlmann J."/>
            <person name="Grigoriev I."/>
            <person name="Hellsten U."/>
            <person name="Putnam N."/>
            <person name="Ralph S."/>
            <person name="Rombauts S."/>
            <person name="Salamov A."/>
            <person name="Schein J."/>
            <person name="Sterck L."/>
            <person name="Aerts A."/>
            <person name="Bhalerao R.R."/>
            <person name="Bhalerao R.P."/>
            <person name="Blaudez D."/>
            <person name="Boerjan W."/>
            <person name="Brun A."/>
            <person name="Brunner A."/>
            <person name="Busov V."/>
            <person name="Campbell M."/>
            <person name="Carlson J."/>
            <person name="Chalot M."/>
            <person name="Chapman J."/>
            <person name="Chen G.L."/>
            <person name="Cooper D."/>
            <person name="Coutinho P.M."/>
            <person name="Couturier J."/>
            <person name="Covert S."/>
            <person name="Cronk Q."/>
            <person name="Cunningham R."/>
            <person name="Davis J."/>
            <person name="Degroeve S."/>
            <person name="Dejardin A."/>
            <person name="Depamphilis C."/>
            <person name="Detter J."/>
            <person name="Dirks B."/>
            <person name="Dubchak I."/>
            <person name="Duplessis S."/>
            <person name="Ehlting J."/>
            <person name="Ellis B."/>
            <person name="Gendler K."/>
            <person name="Goodstein D."/>
            <person name="Gribskov M."/>
            <person name="Grimwood J."/>
            <person name="Groover A."/>
            <person name="Gunter L."/>
            <person name="Hamberger B."/>
            <person name="Heinze B."/>
            <person name="Helariutta Y."/>
            <person name="Henrissat B."/>
            <person name="Holligan D."/>
            <person name="Holt R."/>
            <person name="Huang W."/>
            <person name="Islam-Faridi N."/>
            <person name="Jones S."/>
            <person name="Jones-Rhoades M."/>
            <person name="Jorgensen R."/>
            <person name="Joshi C."/>
            <person name="Kangasjarvi J."/>
            <person name="Karlsson J."/>
            <person name="Kelleher C."/>
            <person name="Kirkpatrick R."/>
            <person name="Kirst M."/>
            <person name="Kohler A."/>
            <person name="Kalluri U."/>
            <person name="Larimer F."/>
            <person name="Leebens-Mack J."/>
            <person name="Leple J.C."/>
            <person name="Locascio P."/>
            <person name="Lou Y."/>
            <person name="Lucas S."/>
            <person name="Martin F."/>
            <person name="Montanini B."/>
            <person name="Napoli C."/>
            <person name="Nelson D.R."/>
            <person name="Nelson C."/>
            <person name="Nieminen K."/>
            <person name="Nilsson O."/>
            <person name="Pereda V."/>
            <person name="Peter G."/>
            <person name="Philippe R."/>
            <person name="Pilate G."/>
            <person name="Poliakov A."/>
            <person name="Razumovskaya J."/>
            <person name="Richardson P."/>
            <person name="Rinaldi C."/>
            <person name="Ritland K."/>
            <person name="Rouze P."/>
            <person name="Ryaboy D."/>
            <person name="Schmutz J."/>
            <person name="Schrader J."/>
            <person name="Segerman B."/>
            <person name="Shin H."/>
            <person name="Siddiqui A."/>
            <person name="Sterky F."/>
            <person name="Terry A."/>
            <person name="Tsai C.J."/>
            <person name="Uberbacher E."/>
            <person name="Unneberg P."/>
            <person name="Vahala J."/>
            <person name="Wall K."/>
            <person name="Wessler S."/>
            <person name="Yang G."/>
            <person name="Yin T."/>
            <person name="Douglas C."/>
            <person name="Marra M."/>
            <person name="Sandberg G."/>
            <person name="Van de Peer Y."/>
            <person name="Rokhsar D."/>
        </authorList>
    </citation>
    <scope>NUCLEOTIDE SEQUENCE [LARGE SCALE GENOMIC DNA]</scope>
    <source>
        <strain evidence="2">cv. Nisqually</strain>
    </source>
</reference>
<organism evidence="1 2">
    <name type="scientific">Populus trichocarpa</name>
    <name type="common">Western balsam poplar</name>
    <name type="synonym">Populus balsamifera subsp. trichocarpa</name>
    <dbReference type="NCBI Taxonomy" id="3694"/>
    <lineage>
        <taxon>Eukaryota</taxon>
        <taxon>Viridiplantae</taxon>
        <taxon>Streptophyta</taxon>
        <taxon>Embryophyta</taxon>
        <taxon>Tracheophyta</taxon>
        <taxon>Spermatophyta</taxon>
        <taxon>Magnoliopsida</taxon>
        <taxon>eudicotyledons</taxon>
        <taxon>Gunneridae</taxon>
        <taxon>Pentapetalae</taxon>
        <taxon>rosids</taxon>
        <taxon>fabids</taxon>
        <taxon>Malpighiales</taxon>
        <taxon>Salicaceae</taxon>
        <taxon>Saliceae</taxon>
        <taxon>Populus</taxon>
    </lineage>
</organism>
<dbReference type="Proteomes" id="UP000006729">
    <property type="component" value="Chromosome 1"/>
</dbReference>
<dbReference type="EMBL" id="CM009290">
    <property type="protein sequence ID" value="KAI9402847.1"/>
    <property type="molecule type" value="Genomic_DNA"/>
</dbReference>
<gene>
    <name evidence="1" type="ORF">POPTR_001G337466v4</name>
</gene>
<protein>
    <submittedName>
        <fullName evidence="1">Uncharacterized protein</fullName>
    </submittedName>
</protein>
<sequence length="69" mass="7827">MEDVHVIFKELEIFHFLSDSKFTQQEHPAWKPIPTPRWVVFAFVLVAIVFIPIGIACLTGSQDVSLSVT</sequence>